<evidence type="ECO:0000313" key="1">
    <source>
        <dbReference type="EMBL" id="TFK61110.1"/>
    </source>
</evidence>
<keyword evidence="2" id="KW-1185">Reference proteome</keyword>
<dbReference type="Proteomes" id="UP000308600">
    <property type="component" value="Unassembled WGS sequence"/>
</dbReference>
<gene>
    <name evidence="1" type="ORF">BDN72DRAFT_863855</name>
</gene>
<reference evidence="1 2" key="1">
    <citation type="journal article" date="2019" name="Nat. Ecol. Evol.">
        <title>Megaphylogeny resolves global patterns of mushroom evolution.</title>
        <authorList>
            <person name="Varga T."/>
            <person name="Krizsan K."/>
            <person name="Foldi C."/>
            <person name="Dima B."/>
            <person name="Sanchez-Garcia M."/>
            <person name="Sanchez-Ramirez S."/>
            <person name="Szollosi G.J."/>
            <person name="Szarkandi J.G."/>
            <person name="Papp V."/>
            <person name="Albert L."/>
            <person name="Andreopoulos W."/>
            <person name="Angelini C."/>
            <person name="Antonin V."/>
            <person name="Barry K.W."/>
            <person name="Bougher N.L."/>
            <person name="Buchanan P."/>
            <person name="Buyck B."/>
            <person name="Bense V."/>
            <person name="Catcheside P."/>
            <person name="Chovatia M."/>
            <person name="Cooper J."/>
            <person name="Damon W."/>
            <person name="Desjardin D."/>
            <person name="Finy P."/>
            <person name="Geml J."/>
            <person name="Haridas S."/>
            <person name="Hughes K."/>
            <person name="Justo A."/>
            <person name="Karasinski D."/>
            <person name="Kautmanova I."/>
            <person name="Kiss B."/>
            <person name="Kocsube S."/>
            <person name="Kotiranta H."/>
            <person name="LaButti K.M."/>
            <person name="Lechner B.E."/>
            <person name="Liimatainen K."/>
            <person name="Lipzen A."/>
            <person name="Lukacs Z."/>
            <person name="Mihaltcheva S."/>
            <person name="Morgado L.N."/>
            <person name="Niskanen T."/>
            <person name="Noordeloos M.E."/>
            <person name="Ohm R.A."/>
            <person name="Ortiz-Santana B."/>
            <person name="Ovrebo C."/>
            <person name="Racz N."/>
            <person name="Riley R."/>
            <person name="Savchenko A."/>
            <person name="Shiryaev A."/>
            <person name="Soop K."/>
            <person name="Spirin V."/>
            <person name="Szebenyi C."/>
            <person name="Tomsovsky M."/>
            <person name="Tulloss R.E."/>
            <person name="Uehling J."/>
            <person name="Grigoriev I.V."/>
            <person name="Vagvolgyi C."/>
            <person name="Papp T."/>
            <person name="Martin F.M."/>
            <person name="Miettinen O."/>
            <person name="Hibbett D.S."/>
            <person name="Nagy L.G."/>
        </authorList>
    </citation>
    <scope>NUCLEOTIDE SEQUENCE [LARGE SCALE GENOMIC DNA]</scope>
    <source>
        <strain evidence="1 2">NL-1719</strain>
    </source>
</reference>
<proteinExistence type="predicted"/>
<sequence>MARSLLTYLKDELPALMTDLNIVGPHTTEVHNVLTSPPAEATPETLATVIQVDDSLIDPRLRAMSANPSSVNIEPESDLKQPRIRISEQNPLYGYVEGCSRGSQPYKLLRPRRLRTSIANISDARKRYYRVMNEIIAKCECLGRETGCYILLNAQRLNASGAPLTFASGRLRGEAFDKMIELSTEFSRAVSALLTAKSSTLTEMALEINNLKREREEAEHRARVAQEELSKIRGRGKEGKLLGTLLGNLEEFTQMSVDECSGDEE</sequence>
<evidence type="ECO:0000313" key="2">
    <source>
        <dbReference type="Proteomes" id="UP000308600"/>
    </source>
</evidence>
<name>A0ACD3A5Z7_9AGAR</name>
<dbReference type="EMBL" id="ML208694">
    <property type="protein sequence ID" value="TFK61110.1"/>
    <property type="molecule type" value="Genomic_DNA"/>
</dbReference>
<protein>
    <submittedName>
        <fullName evidence="1">Uncharacterized protein</fullName>
    </submittedName>
</protein>
<accession>A0ACD3A5Z7</accession>
<organism evidence="1 2">
    <name type="scientific">Pluteus cervinus</name>
    <dbReference type="NCBI Taxonomy" id="181527"/>
    <lineage>
        <taxon>Eukaryota</taxon>
        <taxon>Fungi</taxon>
        <taxon>Dikarya</taxon>
        <taxon>Basidiomycota</taxon>
        <taxon>Agaricomycotina</taxon>
        <taxon>Agaricomycetes</taxon>
        <taxon>Agaricomycetidae</taxon>
        <taxon>Agaricales</taxon>
        <taxon>Pluteineae</taxon>
        <taxon>Pluteaceae</taxon>
        <taxon>Pluteus</taxon>
    </lineage>
</organism>